<dbReference type="GO" id="GO:0006620">
    <property type="term" value="P:post-translational protein targeting to endoplasmic reticulum membrane"/>
    <property type="evidence" value="ECO:0007669"/>
    <property type="project" value="TreeGrafter"/>
</dbReference>
<dbReference type="InterPro" id="IPR047150">
    <property type="entry name" value="SGT"/>
</dbReference>
<dbReference type="GO" id="GO:0060090">
    <property type="term" value="F:molecular adaptor activity"/>
    <property type="evidence" value="ECO:0007669"/>
    <property type="project" value="TreeGrafter"/>
</dbReference>
<evidence type="ECO:0000256" key="2">
    <source>
        <dbReference type="ARBA" id="ARBA00022803"/>
    </source>
</evidence>
<gene>
    <name evidence="5" type="ORF">DAPK24_001960</name>
</gene>
<feature type="region of interest" description="Disordered" evidence="4">
    <location>
        <begin position="401"/>
        <end position="445"/>
    </location>
</feature>
<feature type="repeat" description="TPR" evidence="3">
    <location>
        <begin position="8"/>
        <end position="41"/>
    </location>
</feature>
<dbReference type="EMBL" id="BTGB01000001">
    <property type="protein sequence ID" value="GMM43621.1"/>
    <property type="molecule type" value="Genomic_DNA"/>
</dbReference>
<dbReference type="SUPFAM" id="SSF48452">
    <property type="entry name" value="TPR-like"/>
    <property type="match status" value="1"/>
</dbReference>
<organism evidence="5 6">
    <name type="scientific">Pichia kluyveri</name>
    <name type="common">Yeast</name>
    <dbReference type="NCBI Taxonomy" id="36015"/>
    <lineage>
        <taxon>Eukaryota</taxon>
        <taxon>Fungi</taxon>
        <taxon>Dikarya</taxon>
        <taxon>Ascomycota</taxon>
        <taxon>Saccharomycotina</taxon>
        <taxon>Pichiomycetes</taxon>
        <taxon>Pichiales</taxon>
        <taxon>Pichiaceae</taxon>
        <taxon>Pichia</taxon>
    </lineage>
</organism>
<evidence type="ECO:0000313" key="5">
    <source>
        <dbReference type="EMBL" id="GMM43621.1"/>
    </source>
</evidence>
<dbReference type="InterPro" id="IPR011990">
    <property type="entry name" value="TPR-like_helical_dom_sf"/>
</dbReference>
<evidence type="ECO:0000313" key="6">
    <source>
        <dbReference type="Proteomes" id="UP001378960"/>
    </source>
</evidence>
<dbReference type="PROSITE" id="PS50005">
    <property type="entry name" value="TPR"/>
    <property type="match status" value="1"/>
</dbReference>
<proteinExistence type="predicted"/>
<dbReference type="GO" id="GO:0072380">
    <property type="term" value="C:TRC complex"/>
    <property type="evidence" value="ECO:0007669"/>
    <property type="project" value="TreeGrafter"/>
</dbReference>
<dbReference type="Proteomes" id="UP001378960">
    <property type="component" value="Unassembled WGS sequence"/>
</dbReference>
<dbReference type="GO" id="GO:0016020">
    <property type="term" value="C:membrane"/>
    <property type="evidence" value="ECO:0007669"/>
    <property type="project" value="TreeGrafter"/>
</dbReference>
<reference evidence="5 6" key="1">
    <citation type="journal article" date="2023" name="Elife">
        <title>Identification of key yeast species and microbe-microbe interactions impacting larval growth of Drosophila in the wild.</title>
        <authorList>
            <person name="Mure A."/>
            <person name="Sugiura Y."/>
            <person name="Maeda R."/>
            <person name="Honda K."/>
            <person name="Sakurai N."/>
            <person name="Takahashi Y."/>
            <person name="Watada M."/>
            <person name="Katoh T."/>
            <person name="Gotoh A."/>
            <person name="Gotoh Y."/>
            <person name="Taniguchi I."/>
            <person name="Nakamura K."/>
            <person name="Hayashi T."/>
            <person name="Katayama T."/>
            <person name="Uemura T."/>
            <person name="Hattori Y."/>
        </authorList>
    </citation>
    <scope>NUCLEOTIDE SEQUENCE [LARGE SCALE GENOMIC DNA]</scope>
    <source>
        <strain evidence="5 6">PK-24</strain>
    </source>
</reference>
<feature type="region of interest" description="Disordered" evidence="4">
    <location>
        <begin position="307"/>
        <end position="329"/>
    </location>
</feature>
<dbReference type="InterPro" id="IPR019734">
    <property type="entry name" value="TPR_rpt"/>
</dbReference>
<dbReference type="Pfam" id="PF13431">
    <property type="entry name" value="TPR_17"/>
    <property type="match status" value="1"/>
</dbReference>
<evidence type="ECO:0000256" key="3">
    <source>
        <dbReference type="PROSITE-ProRule" id="PRU00339"/>
    </source>
</evidence>
<comment type="caution">
    <text evidence="5">The sequence shown here is derived from an EMBL/GenBank/DDBJ whole genome shotgun (WGS) entry which is preliminary data.</text>
</comment>
<dbReference type="Gene3D" id="1.25.40.10">
    <property type="entry name" value="Tetratricopeptide repeat domain"/>
    <property type="match status" value="1"/>
</dbReference>
<keyword evidence="2 3" id="KW-0802">TPR repeat</keyword>
<dbReference type="AlphaFoldDB" id="A0AAV5QWG5"/>
<dbReference type="PANTHER" id="PTHR45831:SF2">
    <property type="entry name" value="LD24721P"/>
    <property type="match status" value="1"/>
</dbReference>
<feature type="compositionally biased region" description="Low complexity" evidence="4">
    <location>
        <begin position="308"/>
        <end position="329"/>
    </location>
</feature>
<evidence type="ECO:0000256" key="4">
    <source>
        <dbReference type="SAM" id="MobiDB-lite"/>
    </source>
</evidence>
<name>A0AAV5QWG5_PICKL</name>
<dbReference type="PANTHER" id="PTHR45831">
    <property type="entry name" value="LD24721P"/>
    <property type="match status" value="1"/>
</dbReference>
<keyword evidence="1" id="KW-0677">Repeat</keyword>
<protein>
    <submittedName>
        <fullName evidence="5">Uncharacterized protein</fullName>
    </submittedName>
</protein>
<dbReference type="SMART" id="SM00028">
    <property type="entry name" value="TPR"/>
    <property type="match status" value="3"/>
</dbReference>
<keyword evidence="6" id="KW-1185">Reference proteome</keyword>
<accession>A0AAV5QWG5</accession>
<sequence>MSNQDKTTEELRKLGNEKFRNQNYGGALMCYTKAIDKEPNNFALYYNRSITLVKMNAMDEAKEDLLISTKLNDEYIPSLCQLAFIYLYEGDTPNSLETYVKIIKINEKLPNQLNRFKAQLKESIRLCEERCKQQEYSETFINSIITPNIREIINSYPNLPTHMIESGIPPISFGNVSISQMGNSLSTSPAVLAGSIRVGRTNANANTNNNGTNNNSNININGPNAAVDIGNAISQALNASGFANLSNIPTIINNTRNADTNSNNTNTNTTANTNANTTANIADIHRNAHNEAIATALRRSEELRNERNNNNVPVSVPTQTTESTGTPTPAATAAVFTTDTRNANDFSNQLANTITSQLSNVINNQFGTNLNPSTIEAISSNLSNGVGNLAREVINGFSGNVSNSADSNSTNSTSATTTSGSVSTNDNYNDNDNTPLDENLDLDID</sequence>
<evidence type="ECO:0000256" key="1">
    <source>
        <dbReference type="ARBA" id="ARBA00022737"/>
    </source>
</evidence>
<feature type="compositionally biased region" description="Low complexity" evidence="4">
    <location>
        <begin position="401"/>
        <end position="433"/>
    </location>
</feature>